<organism evidence="3 4">
    <name type="scientific">Candidatus Scalindua brodae</name>
    <dbReference type="NCBI Taxonomy" id="237368"/>
    <lineage>
        <taxon>Bacteria</taxon>
        <taxon>Pseudomonadati</taxon>
        <taxon>Planctomycetota</taxon>
        <taxon>Candidatus Brocadiia</taxon>
        <taxon>Candidatus Brocadiales</taxon>
        <taxon>Candidatus Scalinduaceae</taxon>
        <taxon>Candidatus Scalindua</taxon>
    </lineage>
</organism>
<dbReference type="SUPFAM" id="SSF88723">
    <property type="entry name" value="PIN domain-like"/>
    <property type="match status" value="1"/>
</dbReference>
<dbReference type="AlphaFoldDB" id="A0A0B0EC69"/>
<feature type="domain" description="PIN" evidence="2">
    <location>
        <begin position="5"/>
        <end position="129"/>
    </location>
</feature>
<evidence type="ECO:0000313" key="3">
    <source>
        <dbReference type="EMBL" id="KHE90842.1"/>
    </source>
</evidence>
<evidence type="ECO:0000313" key="4">
    <source>
        <dbReference type="Proteomes" id="UP000030652"/>
    </source>
</evidence>
<gene>
    <name evidence="3" type="ORF">SCABRO_03413</name>
</gene>
<protein>
    <submittedName>
        <fullName evidence="3">PIN domain protein</fullName>
    </submittedName>
</protein>
<dbReference type="Pfam" id="PF01850">
    <property type="entry name" value="PIN"/>
    <property type="match status" value="1"/>
</dbReference>
<proteinExistence type="predicted"/>
<evidence type="ECO:0000256" key="1">
    <source>
        <dbReference type="SAM" id="Phobius"/>
    </source>
</evidence>
<sequence>MHKAFIDTSVILRILVQDDNIKIKASVKLIRESKKRGIILHILPVVILEIVWVLEKVYKYDKKTIREHIDAILNTPELRCEMESVFRMAIRTYEEKNIKFADVVMGYWGMERDIFVVYTYDEKDFRRIENLEVQKP</sequence>
<dbReference type="EMBL" id="JRYO01000232">
    <property type="protein sequence ID" value="KHE90842.1"/>
    <property type="molecule type" value="Genomic_DNA"/>
</dbReference>
<dbReference type="Gene3D" id="3.40.50.1010">
    <property type="entry name" value="5'-nuclease"/>
    <property type="match status" value="1"/>
</dbReference>
<keyword evidence="1" id="KW-0812">Transmembrane</keyword>
<reference evidence="3 4" key="1">
    <citation type="submission" date="2014-10" db="EMBL/GenBank/DDBJ databases">
        <title>Draft genome of anammox bacterium scalindua brodae, obtained using differential coverage binning of sequence data from two enrichment reactors.</title>
        <authorList>
            <person name="Speth D.R."/>
            <person name="Russ L."/>
            <person name="Kartal B."/>
            <person name="Op den Camp H.J."/>
            <person name="Dutilh B.E."/>
            <person name="Jetten M.S."/>
        </authorList>
    </citation>
    <scope>NUCLEOTIDE SEQUENCE [LARGE SCALE GENOMIC DNA]</scope>
    <source>
        <strain evidence="3">RU1</strain>
    </source>
</reference>
<dbReference type="eggNOG" id="COG1848">
    <property type="taxonomic scope" value="Bacteria"/>
</dbReference>
<dbReference type="InterPro" id="IPR029060">
    <property type="entry name" value="PIN-like_dom_sf"/>
</dbReference>
<keyword evidence="1" id="KW-1133">Transmembrane helix</keyword>
<comment type="caution">
    <text evidence="3">The sequence shown here is derived from an EMBL/GenBank/DDBJ whole genome shotgun (WGS) entry which is preliminary data.</text>
</comment>
<keyword evidence="1" id="KW-0472">Membrane</keyword>
<feature type="transmembrane region" description="Helical" evidence="1">
    <location>
        <begin position="38"/>
        <end position="58"/>
    </location>
</feature>
<accession>A0A0B0EC69</accession>
<name>A0A0B0EC69_9BACT</name>
<evidence type="ECO:0000259" key="2">
    <source>
        <dbReference type="Pfam" id="PF01850"/>
    </source>
</evidence>
<dbReference type="InterPro" id="IPR002716">
    <property type="entry name" value="PIN_dom"/>
</dbReference>
<dbReference type="Proteomes" id="UP000030652">
    <property type="component" value="Unassembled WGS sequence"/>
</dbReference>